<dbReference type="Pfam" id="PF05485">
    <property type="entry name" value="THAP"/>
    <property type="match status" value="1"/>
</dbReference>
<dbReference type="EMBL" id="CARXXK010000002">
    <property type="protein sequence ID" value="CAI6358112.1"/>
    <property type="molecule type" value="Genomic_DNA"/>
</dbReference>
<evidence type="ECO:0000259" key="7">
    <source>
        <dbReference type="PROSITE" id="PS50950"/>
    </source>
</evidence>
<evidence type="ECO:0000256" key="1">
    <source>
        <dbReference type="ARBA" id="ARBA00022723"/>
    </source>
</evidence>
<organism evidence="8 9">
    <name type="scientific">Macrosiphum euphorbiae</name>
    <name type="common">potato aphid</name>
    <dbReference type="NCBI Taxonomy" id="13131"/>
    <lineage>
        <taxon>Eukaryota</taxon>
        <taxon>Metazoa</taxon>
        <taxon>Ecdysozoa</taxon>
        <taxon>Arthropoda</taxon>
        <taxon>Hexapoda</taxon>
        <taxon>Insecta</taxon>
        <taxon>Pterygota</taxon>
        <taxon>Neoptera</taxon>
        <taxon>Paraneoptera</taxon>
        <taxon>Hemiptera</taxon>
        <taxon>Sternorrhyncha</taxon>
        <taxon>Aphidomorpha</taxon>
        <taxon>Aphidoidea</taxon>
        <taxon>Aphididae</taxon>
        <taxon>Macrosiphini</taxon>
        <taxon>Macrosiphum</taxon>
    </lineage>
</organism>
<evidence type="ECO:0000256" key="3">
    <source>
        <dbReference type="ARBA" id="ARBA00022833"/>
    </source>
</evidence>
<dbReference type="AlphaFoldDB" id="A0AAV0WRD2"/>
<keyword evidence="1" id="KW-0479">Metal-binding</keyword>
<evidence type="ECO:0000313" key="9">
    <source>
        <dbReference type="Proteomes" id="UP001160148"/>
    </source>
</evidence>
<dbReference type="Proteomes" id="UP001160148">
    <property type="component" value="Unassembled WGS sequence"/>
</dbReference>
<dbReference type="PROSITE" id="PS50950">
    <property type="entry name" value="ZF_THAP"/>
    <property type="match status" value="1"/>
</dbReference>
<feature type="domain" description="THAP-type" evidence="7">
    <location>
        <begin position="1"/>
        <end position="79"/>
    </location>
</feature>
<gene>
    <name evidence="8" type="ORF">MEUPH1_LOCUS13664</name>
</gene>
<dbReference type="PANTHER" id="PTHR46600:SF11">
    <property type="entry name" value="THAP DOMAIN-CONTAINING PROTEIN 10"/>
    <property type="match status" value="1"/>
</dbReference>
<evidence type="ECO:0000313" key="8">
    <source>
        <dbReference type="EMBL" id="CAI6358112.1"/>
    </source>
</evidence>
<name>A0AAV0WRD2_9HEMI</name>
<reference evidence="8 9" key="1">
    <citation type="submission" date="2023-01" db="EMBL/GenBank/DDBJ databases">
        <authorList>
            <person name="Whitehead M."/>
        </authorList>
    </citation>
    <scope>NUCLEOTIDE SEQUENCE [LARGE SCALE GENOMIC DNA]</scope>
</reference>
<dbReference type="PANTHER" id="PTHR46600">
    <property type="entry name" value="THAP DOMAIN-CONTAINING"/>
    <property type="match status" value="1"/>
</dbReference>
<keyword evidence="9" id="KW-1185">Reference proteome</keyword>
<keyword evidence="2 5" id="KW-0863">Zinc-finger</keyword>
<dbReference type="InterPro" id="IPR006612">
    <property type="entry name" value="THAP_Znf"/>
</dbReference>
<feature type="region of interest" description="Disordered" evidence="6">
    <location>
        <begin position="77"/>
        <end position="113"/>
    </location>
</feature>
<protein>
    <recommendedName>
        <fullName evidence="7">THAP-type domain-containing protein</fullName>
    </recommendedName>
</protein>
<proteinExistence type="predicted"/>
<dbReference type="SMART" id="SM00692">
    <property type="entry name" value="DM3"/>
    <property type="match status" value="1"/>
</dbReference>
<keyword evidence="3" id="KW-0862">Zinc</keyword>
<dbReference type="SMART" id="SM00980">
    <property type="entry name" value="THAP"/>
    <property type="match status" value="1"/>
</dbReference>
<evidence type="ECO:0000256" key="6">
    <source>
        <dbReference type="SAM" id="MobiDB-lite"/>
    </source>
</evidence>
<dbReference type="SUPFAM" id="SSF57716">
    <property type="entry name" value="Glucocorticoid receptor-like (DNA-binding domain)"/>
    <property type="match status" value="1"/>
</dbReference>
<sequence length="145" mass="16677">MGGCSAINCRHHSSKGHCMYVFPADQKRRKLWLIYYRRAYWVPEKGAASCEAHFEESELELHGADGRVKLKPNAVPTLFNVPRPPKKHNPSSIKSLYKRLPEKEKMKRVSSETIPDKNLQHADVANQSYENQFNPAEAKWKTSIN</sequence>
<dbReference type="InterPro" id="IPR026516">
    <property type="entry name" value="THAP1/10"/>
</dbReference>
<feature type="compositionally biased region" description="Basic and acidic residues" evidence="6">
    <location>
        <begin position="99"/>
        <end position="113"/>
    </location>
</feature>
<evidence type="ECO:0000256" key="2">
    <source>
        <dbReference type="ARBA" id="ARBA00022771"/>
    </source>
</evidence>
<accession>A0AAV0WRD2</accession>
<dbReference type="GO" id="GO:0008270">
    <property type="term" value="F:zinc ion binding"/>
    <property type="evidence" value="ECO:0007669"/>
    <property type="project" value="UniProtKB-KW"/>
</dbReference>
<comment type="caution">
    <text evidence="8">The sequence shown here is derived from an EMBL/GenBank/DDBJ whole genome shotgun (WGS) entry which is preliminary data.</text>
</comment>
<dbReference type="GO" id="GO:0043565">
    <property type="term" value="F:sequence-specific DNA binding"/>
    <property type="evidence" value="ECO:0007669"/>
    <property type="project" value="InterPro"/>
</dbReference>
<evidence type="ECO:0000256" key="4">
    <source>
        <dbReference type="ARBA" id="ARBA00023125"/>
    </source>
</evidence>
<keyword evidence="4 5" id="KW-0238">DNA-binding</keyword>
<evidence type="ECO:0000256" key="5">
    <source>
        <dbReference type="PROSITE-ProRule" id="PRU00309"/>
    </source>
</evidence>